<organism evidence="2 3">
    <name type="scientific">Ectopseudomonas mendocina</name>
    <name type="common">Pseudomonas mendocina</name>
    <dbReference type="NCBI Taxonomy" id="300"/>
    <lineage>
        <taxon>Bacteria</taxon>
        <taxon>Pseudomonadati</taxon>
        <taxon>Pseudomonadota</taxon>
        <taxon>Gammaproteobacteria</taxon>
        <taxon>Pseudomonadales</taxon>
        <taxon>Pseudomonadaceae</taxon>
        <taxon>Ectopseudomonas</taxon>
    </lineage>
</organism>
<feature type="compositionally biased region" description="Basic and acidic residues" evidence="1">
    <location>
        <begin position="259"/>
        <end position="275"/>
    </location>
</feature>
<proteinExistence type="predicted"/>
<evidence type="ECO:0000256" key="1">
    <source>
        <dbReference type="SAM" id="MobiDB-lite"/>
    </source>
</evidence>
<gene>
    <name evidence="2" type="ORF">WG219_13920</name>
</gene>
<keyword evidence="3" id="KW-1185">Reference proteome</keyword>
<accession>A0ABZ2REF9</accession>
<feature type="region of interest" description="Disordered" evidence="1">
    <location>
        <begin position="256"/>
        <end position="275"/>
    </location>
</feature>
<evidence type="ECO:0000313" key="2">
    <source>
        <dbReference type="EMBL" id="WXL24423.1"/>
    </source>
</evidence>
<dbReference type="EMBL" id="CP148074">
    <property type="protein sequence ID" value="WXL24423.1"/>
    <property type="molecule type" value="Genomic_DNA"/>
</dbReference>
<dbReference type="Proteomes" id="UP001476583">
    <property type="component" value="Chromosome"/>
</dbReference>
<reference evidence="2 3" key="1">
    <citation type="submission" date="2024-03" db="EMBL/GenBank/DDBJ databases">
        <title>Complete genome of BD2.</title>
        <authorList>
            <person name="Cao G."/>
        </authorList>
    </citation>
    <scope>NUCLEOTIDE SEQUENCE [LARGE SCALE GENOMIC DNA]</scope>
    <source>
        <strain evidence="2 3">BD2</strain>
    </source>
</reference>
<sequence length="449" mass="50728">MGLKKKPQMVEAVLFFNEQGGIGKQMMFTEFEALLDGVVNIAEFADQQKKVAYVLITPRLLVKSVVCFYLDFDEDGAPDRGWNIPLQLLADKAQFGPDLGGGPIRLVSRDNCSVSSHHHFLWEPDFAAQKNELVLLAEAVKRNSLGILVEEEPRGTQAALNIAGTKDDTQLRLDRDQRMKNAELLKQQRQLLETLTREHEAELGRLKDELQQQSAGFHQQIARLQSELSQQQAENAALRVQIAELQAESAAQAARFQASRKEMGDQLRSLEQDARQETEQLRMQFERVMQDKLDKLQAQHKEQLSIRDVEMAYLHEQDGHNQQEIKRLTEANTQLLTQGGLRYLEGLNALGVMFVVYHPGAGHLTIPIQDIAHYQDNPMAYAASKCFVSEEQYRLWVEHYQQPTCIAVMANGERCAIPLDRVDVPGRFIAGESNCCSRHKTGARLRSAG</sequence>
<evidence type="ECO:0000313" key="3">
    <source>
        <dbReference type="Proteomes" id="UP001476583"/>
    </source>
</evidence>
<protein>
    <submittedName>
        <fullName evidence="2">Chromosome partitioning protein ParA</fullName>
    </submittedName>
</protein>
<name>A0ABZ2REF9_ECTME</name>